<organism evidence="1 2">
    <name type="scientific">Panagrolaimus sp. ES5</name>
    <dbReference type="NCBI Taxonomy" id="591445"/>
    <lineage>
        <taxon>Eukaryota</taxon>
        <taxon>Metazoa</taxon>
        <taxon>Ecdysozoa</taxon>
        <taxon>Nematoda</taxon>
        <taxon>Chromadorea</taxon>
        <taxon>Rhabditida</taxon>
        <taxon>Tylenchina</taxon>
        <taxon>Panagrolaimomorpha</taxon>
        <taxon>Panagrolaimoidea</taxon>
        <taxon>Panagrolaimidae</taxon>
        <taxon>Panagrolaimus</taxon>
    </lineage>
</organism>
<sequence length="80" mass="9760">MHEHQVKIKQLRLQEIDQLIETKLFCKFLEKNMDTEAHVYIRFEEENLNTIFAAEIFEIIRFWTPKERIPIVSTAECKYM</sequence>
<protein>
    <submittedName>
        <fullName evidence="2">Uncharacterized protein</fullName>
    </submittedName>
</protein>
<dbReference type="Proteomes" id="UP000887579">
    <property type="component" value="Unplaced"/>
</dbReference>
<evidence type="ECO:0000313" key="2">
    <source>
        <dbReference type="WBParaSite" id="ES5_v2.g12086.t1"/>
    </source>
</evidence>
<accession>A0AC34F566</accession>
<proteinExistence type="predicted"/>
<dbReference type="WBParaSite" id="ES5_v2.g12086.t1">
    <property type="protein sequence ID" value="ES5_v2.g12086.t1"/>
    <property type="gene ID" value="ES5_v2.g12086"/>
</dbReference>
<evidence type="ECO:0000313" key="1">
    <source>
        <dbReference type="Proteomes" id="UP000887579"/>
    </source>
</evidence>
<reference evidence="2" key="1">
    <citation type="submission" date="2022-11" db="UniProtKB">
        <authorList>
            <consortium name="WormBaseParasite"/>
        </authorList>
    </citation>
    <scope>IDENTIFICATION</scope>
</reference>
<name>A0AC34F566_9BILA</name>